<dbReference type="EMBL" id="JAGKQM010000004">
    <property type="protein sequence ID" value="KAH0929012.1"/>
    <property type="molecule type" value="Genomic_DNA"/>
</dbReference>
<reference evidence="1 2" key="1">
    <citation type="submission" date="2021-05" db="EMBL/GenBank/DDBJ databases">
        <title>Genome Assembly of Synthetic Allotetraploid Brassica napus Reveals Homoeologous Exchanges between Subgenomes.</title>
        <authorList>
            <person name="Davis J.T."/>
        </authorList>
    </citation>
    <scope>NUCLEOTIDE SEQUENCE [LARGE SCALE GENOMIC DNA]</scope>
    <source>
        <strain evidence="2">cv. Da-Ae</strain>
        <tissue evidence="1">Seedling</tissue>
    </source>
</reference>
<keyword evidence="2" id="KW-1185">Reference proteome</keyword>
<feature type="non-terminal residue" evidence="1">
    <location>
        <position position="1"/>
    </location>
</feature>
<proteinExistence type="predicted"/>
<evidence type="ECO:0000313" key="1">
    <source>
        <dbReference type="EMBL" id="KAH0929012.1"/>
    </source>
</evidence>
<organism evidence="1 2">
    <name type="scientific">Brassica napus</name>
    <name type="common">Rape</name>
    <dbReference type="NCBI Taxonomy" id="3708"/>
    <lineage>
        <taxon>Eukaryota</taxon>
        <taxon>Viridiplantae</taxon>
        <taxon>Streptophyta</taxon>
        <taxon>Embryophyta</taxon>
        <taxon>Tracheophyta</taxon>
        <taxon>Spermatophyta</taxon>
        <taxon>Magnoliopsida</taxon>
        <taxon>eudicotyledons</taxon>
        <taxon>Gunneridae</taxon>
        <taxon>Pentapetalae</taxon>
        <taxon>rosids</taxon>
        <taxon>malvids</taxon>
        <taxon>Brassicales</taxon>
        <taxon>Brassicaceae</taxon>
        <taxon>Brassiceae</taxon>
        <taxon>Brassica</taxon>
    </lineage>
</organism>
<comment type="caution">
    <text evidence="1">The sequence shown here is derived from an EMBL/GenBank/DDBJ whole genome shotgun (WGS) entry which is preliminary data.</text>
</comment>
<dbReference type="Proteomes" id="UP000824890">
    <property type="component" value="Unassembled WGS sequence"/>
</dbReference>
<name>A0ABQ8DI43_BRANA</name>
<protein>
    <submittedName>
        <fullName evidence="1">Uncharacterized protein</fullName>
    </submittedName>
</protein>
<evidence type="ECO:0000313" key="2">
    <source>
        <dbReference type="Proteomes" id="UP000824890"/>
    </source>
</evidence>
<accession>A0ABQ8DI43</accession>
<sequence>KEICLKKKHIDRSSEDEYNIGWSWLERWKATRVPETSFRLRLKQNIQGDEMFKAWSFNMTGELESNDLPLQFESISETLEEET</sequence>
<gene>
    <name evidence="1" type="ORF">HID58_014739</name>
</gene>